<dbReference type="Pfam" id="PF09851">
    <property type="entry name" value="SHOCT"/>
    <property type="match status" value="1"/>
</dbReference>
<sequence>MFVDVIINNAAPGTPVQVIPQPYGGPYPPGSYGYGPGYGPGLHGGFLLFPLLLIIGAVLFLRRWGWRHRPQFTDGGRLGEEVRATFRRGRARFLEGHALEIARERYAKGEINADEYETLRRTLMDEGPRAPQGRDEPRQDL</sequence>
<dbReference type="EMBL" id="VBRC01000022">
    <property type="protein sequence ID" value="TLK21276.1"/>
    <property type="molecule type" value="Genomic_DNA"/>
</dbReference>
<keyword evidence="1" id="KW-0472">Membrane</keyword>
<evidence type="ECO:0000256" key="1">
    <source>
        <dbReference type="SAM" id="Phobius"/>
    </source>
</evidence>
<dbReference type="Proteomes" id="UP000536909">
    <property type="component" value="Unassembled WGS sequence"/>
</dbReference>
<evidence type="ECO:0000313" key="4">
    <source>
        <dbReference type="EMBL" id="TLK21276.1"/>
    </source>
</evidence>
<feature type="domain" description="SHOCT" evidence="2">
    <location>
        <begin position="98"/>
        <end position="123"/>
    </location>
</feature>
<dbReference type="Proteomes" id="UP000308000">
    <property type="component" value="Unassembled WGS sequence"/>
</dbReference>
<gene>
    <name evidence="4" type="ORF">FCS05_19045</name>
    <name evidence="3" type="ORF">HNQ10_004101</name>
</gene>
<evidence type="ECO:0000313" key="5">
    <source>
        <dbReference type="Proteomes" id="UP000308000"/>
    </source>
</evidence>
<reference evidence="3 6" key="2">
    <citation type="submission" date="2020-08" db="EMBL/GenBank/DDBJ databases">
        <title>Genomic Encyclopedia of Type Strains, Phase IV (KMG-IV): sequencing the most valuable type-strain genomes for metagenomic binning, comparative biology and taxonomic classification.</title>
        <authorList>
            <person name="Goeker M."/>
        </authorList>
    </citation>
    <scope>NUCLEOTIDE SEQUENCE [LARGE SCALE GENOMIC DNA]</scope>
    <source>
        <strain evidence="3 6">DSM 105434</strain>
    </source>
</reference>
<dbReference type="AlphaFoldDB" id="A0AAJ5F5F6"/>
<evidence type="ECO:0000313" key="6">
    <source>
        <dbReference type="Proteomes" id="UP000536909"/>
    </source>
</evidence>
<dbReference type="EMBL" id="JACHFV010000020">
    <property type="protein sequence ID" value="MBB5297230.1"/>
    <property type="molecule type" value="Genomic_DNA"/>
</dbReference>
<dbReference type="RefSeq" id="WP_129120008.1">
    <property type="nucleotide sequence ID" value="NZ_BSUI01000035.1"/>
</dbReference>
<accession>A0AAJ5F5F6</accession>
<proteinExistence type="predicted"/>
<comment type="caution">
    <text evidence="4">The sequence shown here is derived from an EMBL/GenBank/DDBJ whole genome shotgun (WGS) entry which is preliminary data.</text>
</comment>
<protein>
    <submittedName>
        <fullName evidence="3">Membrane protein</fullName>
    </submittedName>
</protein>
<reference evidence="4 5" key="1">
    <citation type="submission" date="2019-04" db="EMBL/GenBank/DDBJ databases">
        <title>Deinococcus metalilatus MA1002 mutant No.5.</title>
        <authorList>
            <person name="Park W."/>
            <person name="Park C."/>
        </authorList>
    </citation>
    <scope>NUCLEOTIDE SEQUENCE [LARGE SCALE GENOMIC DNA]</scope>
    <source>
        <strain evidence="4 5">MA1002-m5</strain>
    </source>
</reference>
<keyword evidence="6" id="KW-1185">Reference proteome</keyword>
<keyword evidence="1" id="KW-0812">Transmembrane</keyword>
<keyword evidence="1" id="KW-1133">Transmembrane helix</keyword>
<feature type="transmembrane region" description="Helical" evidence="1">
    <location>
        <begin position="41"/>
        <end position="61"/>
    </location>
</feature>
<evidence type="ECO:0000313" key="3">
    <source>
        <dbReference type="EMBL" id="MBB5297230.1"/>
    </source>
</evidence>
<dbReference type="InterPro" id="IPR018649">
    <property type="entry name" value="SHOCT"/>
</dbReference>
<evidence type="ECO:0000259" key="2">
    <source>
        <dbReference type="Pfam" id="PF09851"/>
    </source>
</evidence>
<name>A0AAJ5F5F6_9DEIO</name>
<organism evidence="4 5">
    <name type="scientific">Deinococcus metallilatus</name>
    <dbReference type="NCBI Taxonomy" id="1211322"/>
    <lineage>
        <taxon>Bacteria</taxon>
        <taxon>Thermotogati</taxon>
        <taxon>Deinococcota</taxon>
        <taxon>Deinococci</taxon>
        <taxon>Deinococcales</taxon>
        <taxon>Deinococcaceae</taxon>
        <taxon>Deinococcus</taxon>
    </lineage>
</organism>